<sequence length="261" mass="30935">MVVLKRKHSDSNGPRLRAERSTSEEEEIQGEERLKMDEMKMCLKRTIEFYDRPKRAKRVGVLSFADLKPFCMEMLIGFMKEKNLLKVALVNNRHFNAVKFCFRSKPCLNFYPNSCKQCLSREPCANITSFRCGHKIIHKMDKWMSILKLGIVRPSTIYVCSLIVPRSVRMAMHGFRKIIGEVRSPITRIFINVSNEEHYQKPLRELLLRNRDSIQLIHIRNSTKEESRLYFEDFAEFYKFGAEDWFQTRSPRVFQELNPSR</sequence>
<evidence type="ECO:0000313" key="2">
    <source>
        <dbReference type="EMBL" id="CAD5214337.1"/>
    </source>
</evidence>
<proteinExistence type="predicted"/>
<dbReference type="EMBL" id="CAJFDI010000002">
    <property type="protein sequence ID" value="CAD5214337.1"/>
    <property type="molecule type" value="Genomic_DNA"/>
</dbReference>
<dbReference type="EMBL" id="CAJFCV020000002">
    <property type="protein sequence ID" value="CAG9094708.1"/>
    <property type="molecule type" value="Genomic_DNA"/>
</dbReference>
<feature type="region of interest" description="Disordered" evidence="1">
    <location>
        <begin position="1"/>
        <end position="29"/>
    </location>
</feature>
<protein>
    <submittedName>
        <fullName evidence="2">(pine wood nematode) hypothetical protein</fullName>
    </submittedName>
</protein>
<evidence type="ECO:0000256" key="1">
    <source>
        <dbReference type="SAM" id="MobiDB-lite"/>
    </source>
</evidence>
<reference evidence="5" key="1">
    <citation type="submission" date="2016-11" db="UniProtKB">
        <authorList>
            <consortium name="WormBaseParasite"/>
        </authorList>
    </citation>
    <scope>IDENTIFICATION</scope>
</reference>
<dbReference type="AlphaFoldDB" id="A0A1I7SC54"/>
<keyword evidence="4" id="KW-1185">Reference proteome</keyword>
<dbReference type="WBParaSite" id="BXY_1060500.1">
    <property type="protein sequence ID" value="BXY_1060500.1"/>
    <property type="gene ID" value="BXY_1060500"/>
</dbReference>
<evidence type="ECO:0000313" key="4">
    <source>
        <dbReference type="Proteomes" id="UP000659654"/>
    </source>
</evidence>
<dbReference type="Proteomes" id="UP000582659">
    <property type="component" value="Unassembled WGS sequence"/>
</dbReference>
<reference evidence="2" key="2">
    <citation type="submission" date="2020-09" db="EMBL/GenBank/DDBJ databases">
        <authorList>
            <person name="Kikuchi T."/>
        </authorList>
    </citation>
    <scope>NUCLEOTIDE SEQUENCE</scope>
    <source>
        <strain evidence="2">Ka4C1</strain>
    </source>
</reference>
<gene>
    <name evidence="2" type="ORF">BXYJ_LOCUS3479</name>
</gene>
<dbReference type="OrthoDB" id="5901941at2759"/>
<evidence type="ECO:0000313" key="5">
    <source>
        <dbReference type="WBParaSite" id="BXY_1060500.1"/>
    </source>
</evidence>
<dbReference type="Proteomes" id="UP000095284">
    <property type="component" value="Unplaced"/>
</dbReference>
<name>A0A1I7SC54_BURXY</name>
<dbReference type="Proteomes" id="UP000659654">
    <property type="component" value="Unassembled WGS sequence"/>
</dbReference>
<organism evidence="3 5">
    <name type="scientific">Bursaphelenchus xylophilus</name>
    <name type="common">Pinewood nematode worm</name>
    <name type="synonym">Aphelenchoides xylophilus</name>
    <dbReference type="NCBI Taxonomy" id="6326"/>
    <lineage>
        <taxon>Eukaryota</taxon>
        <taxon>Metazoa</taxon>
        <taxon>Ecdysozoa</taxon>
        <taxon>Nematoda</taxon>
        <taxon>Chromadorea</taxon>
        <taxon>Rhabditida</taxon>
        <taxon>Tylenchina</taxon>
        <taxon>Tylenchomorpha</taxon>
        <taxon>Aphelenchoidea</taxon>
        <taxon>Aphelenchoididae</taxon>
        <taxon>Bursaphelenchus</taxon>
    </lineage>
</organism>
<evidence type="ECO:0000313" key="3">
    <source>
        <dbReference type="Proteomes" id="UP000095284"/>
    </source>
</evidence>
<accession>A0A1I7SC54</accession>